<accession>F8FNZ1</accession>
<protein>
    <submittedName>
        <fullName evidence="1">Uncharacterized protein</fullName>
    </submittedName>
</protein>
<dbReference type="HOGENOM" id="CLU_2937265_0_0_9"/>
<dbReference type="KEGG" id="pms:KNP414_06539"/>
<name>F8FNZ1_PAEMK</name>
<reference evidence="2" key="1">
    <citation type="submission" date="2011-06" db="EMBL/GenBank/DDBJ databases">
        <title>Complete genome sequence of Paenibacillus mucilaginosus KNP414.</title>
        <authorList>
            <person name="Wang J."/>
            <person name="Hu S."/>
            <person name="Hu X."/>
            <person name="Zhang B."/>
            <person name="Dong D."/>
            <person name="Zhang S."/>
            <person name="Zhao K."/>
            <person name="Wu D."/>
        </authorList>
    </citation>
    <scope>NUCLEOTIDE SEQUENCE [LARGE SCALE GENOMIC DNA]</scope>
    <source>
        <strain evidence="2">KNP414</strain>
    </source>
</reference>
<dbReference type="EMBL" id="CP002869">
    <property type="protein sequence ID" value="AEI45060.1"/>
    <property type="molecule type" value="Genomic_DNA"/>
</dbReference>
<dbReference type="PATRIC" id="fig|1036673.3.peg.6095"/>
<dbReference type="AlphaFoldDB" id="F8FNZ1"/>
<reference evidence="1 2" key="2">
    <citation type="journal article" date="2013" name="Genome Announc.">
        <title>Genome Sequence of Growth-Improving Paenibacillus mucilaginosus Strain KNP414.</title>
        <authorList>
            <person name="Lu J.J."/>
            <person name="Wang J.F."/>
            <person name="Hu X.F."/>
        </authorList>
    </citation>
    <scope>NUCLEOTIDE SEQUENCE [LARGE SCALE GENOMIC DNA]</scope>
    <source>
        <strain evidence="1 2">KNP414</strain>
    </source>
</reference>
<gene>
    <name evidence="1" type="ordered locus">KNP414_06539</name>
</gene>
<dbReference type="Proteomes" id="UP000006620">
    <property type="component" value="Chromosome"/>
</dbReference>
<proteinExistence type="predicted"/>
<sequence length="60" mass="6822">MLHLPFSLCSSCGRLMDGCPETGEKWVRAEGCRMGRLRRPFCRDGTNALSPRAELHKMKK</sequence>
<organism evidence="1 2">
    <name type="scientific">Paenibacillus mucilaginosus (strain KNP414)</name>
    <dbReference type="NCBI Taxonomy" id="1036673"/>
    <lineage>
        <taxon>Bacteria</taxon>
        <taxon>Bacillati</taxon>
        <taxon>Bacillota</taxon>
        <taxon>Bacilli</taxon>
        <taxon>Bacillales</taxon>
        <taxon>Paenibacillaceae</taxon>
        <taxon>Paenibacillus</taxon>
    </lineage>
</organism>
<evidence type="ECO:0000313" key="1">
    <source>
        <dbReference type="EMBL" id="AEI45060.1"/>
    </source>
</evidence>
<evidence type="ECO:0000313" key="2">
    <source>
        <dbReference type="Proteomes" id="UP000006620"/>
    </source>
</evidence>